<reference evidence="2" key="2">
    <citation type="submission" date="2025-09" db="UniProtKB">
        <authorList>
            <consortium name="Ensembl"/>
        </authorList>
    </citation>
    <scope>IDENTIFICATION</scope>
</reference>
<name>A0A8C6S130_NANGA</name>
<evidence type="ECO:0000313" key="2">
    <source>
        <dbReference type="Ensembl" id="ENSNGAP00000026014.1"/>
    </source>
</evidence>
<evidence type="ECO:0000313" key="3">
    <source>
        <dbReference type="Proteomes" id="UP000694381"/>
    </source>
</evidence>
<protein>
    <submittedName>
        <fullName evidence="2">Testis development related protein</fullName>
    </submittedName>
</protein>
<dbReference type="GeneTree" id="ENSGT00390000017888"/>
<keyword evidence="3" id="KW-1185">Reference proteome</keyword>
<dbReference type="Proteomes" id="UP000694381">
    <property type="component" value="Unassembled WGS sequence"/>
</dbReference>
<organism evidence="2 3">
    <name type="scientific">Nannospalax galili</name>
    <name type="common">Northern Israeli blind subterranean mole rat</name>
    <name type="synonym">Spalax galili</name>
    <dbReference type="NCBI Taxonomy" id="1026970"/>
    <lineage>
        <taxon>Eukaryota</taxon>
        <taxon>Metazoa</taxon>
        <taxon>Chordata</taxon>
        <taxon>Craniata</taxon>
        <taxon>Vertebrata</taxon>
        <taxon>Euteleostomi</taxon>
        <taxon>Mammalia</taxon>
        <taxon>Eutheria</taxon>
        <taxon>Euarchontoglires</taxon>
        <taxon>Glires</taxon>
        <taxon>Rodentia</taxon>
        <taxon>Myomorpha</taxon>
        <taxon>Muroidea</taxon>
        <taxon>Spalacidae</taxon>
        <taxon>Spalacinae</taxon>
        <taxon>Nannospalax</taxon>
    </lineage>
</organism>
<dbReference type="Ensembl" id="ENSNGAT00000031741.1">
    <property type="protein sequence ID" value="ENSNGAP00000026014.1"/>
    <property type="gene ID" value="ENSNGAG00000023789.1"/>
</dbReference>
<feature type="region of interest" description="Disordered" evidence="1">
    <location>
        <begin position="1"/>
        <end position="35"/>
    </location>
</feature>
<accession>A0A8C6S130</accession>
<gene>
    <name evidence="2" type="primary">Tdrp</name>
</gene>
<proteinExistence type="predicted"/>
<reference evidence="2" key="1">
    <citation type="submission" date="2025-08" db="UniProtKB">
        <authorList>
            <consortium name="Ensembl"/>
        </authorList>
    </citation>
    <scope>IDENTIFICATION</scope>
</reference>
<feature type="compositionally biased region" description="Low complexity" evidence="1">
    <location>
        <begin position="23"/>
        <end position="35"/>
    </location>
</feature>
<evidence type="ECO:0000256" key="1">
    <source>
        <dbReference type="SAM" id="MobiDB-lite"/>
    </source>
</evidence>
<sequence>MWKLSRSRVLLDEPPEEEDGLRGAPAAPTAGPAPS</sequence>
<dbReference type="AlphaFoldDB" id="A0A8C6S130"/>